<evidence type="ECO:0000313" key="1">
    <source>
        <dbReference type="EMBL" id="TYA55251.1"/>
    </source>
</evidence>
<name>A0A5D0G977_9FLAO</name>
<keyword evidence="2" id="KW-1185">Reference proteome</keyword>
<sequence>MKKITLSLLFGFISFFGFSQIGLVENFDSGLTLPPGWTGAGYSGTVFNQCSVVSLRANLSASNVTDDLISPNIVGQS</sequence>
<dbReference type="AlphaFoldDB" id="A0A5D0G977"/>
<dbReference type="EMBL" id="VSFC01000041">
    <property type="protein sequence ID" value="TYA55251.1"/>
    <property type="molecule type" value="Genomic_DNA"/>
</dbReference>
<comment type="caution">
    <text evidence="1">The sequence shown here is derived from an EMBL/GenBank/DDBJ whole genome shotgun (WGS) entry which is preliminary data.</text>
</comment>
<feature type="non-terminal residue" evidence="1">
    <location>
        <position position="77"/>
    </location>
</feature>
<organism evidence="1 2">
    <name type="scientific">Formosa maritima</name>
    <dbReference type="NCBI Taxonomy" id="2592046"/>
    <lineage>
        <taxon>Bacteria</taxon>
        <taxon>Pseudomonadati</taxon>
        <taxon>Bacteroidota</taxon>
        <taxon>Flavobacteriia</taxon>
        <taxon>Flavobacteriales</taxon>
        <taxon>Flavobacteriaceae</taxon>
        <taxon>Formosa</taxon>
    </lineage>
</organism>
<protein>
    <submittedName>
        <fullName evidence="1">Uncharacterized protein</fullName>
    </submittedName>
</protein>
<dbReference type="Proteomes" id="UP000324550">
    <property type="component" value="Unassembled WGS sequence"/>
</dbReference>
<gene>
    <name evidence="1" type="ORF">FVF61_07605</name>
</gene>
<dbReference type="RefSeq" id="WP_148454980.1">
    <property type="nucleotide sequence ID" value="NZ_VSFC01000041.1"/>
</dbReference>
<proteinExistence type="predicted"/>
<accession>A0A5D0G977</accession>
<dbReference type="OrthoDB" id="1488818at2"/>
<reference evidence="1 2" key="1">
    <citation type="submission" date="2019-08" db="EMBL/GenBank/DDBJ databases">
        <title>Formosa sediminis sp. nov., isolated from marine sediment.</title>
        <authorList>
            <person name="Cao W.R."/>
        </authorList>
    </citation>
    <scope>NUCLEOTIDE SEQUENCE [LARGE SCALE GENOMIC DNA]</scope>
    <source>
        <strain evidence="1 2">1494</strain>
    </source>
</reference>
<evidence type="ECO:0000313" key="2">
    <source>
        <dbReference type="Proteomes" id="UP000324550"/>
    </source>
</evidence>